<protein>
    <recommendedName>
        <fullName evidence="2">DUF6729 domain-containing protein</fullName>
    </recommendedName>
</protein>
<evidence type="ECO:0000313" key="3">
    <source>
        <dbReference type="EMBL" id="KAL0149684.1"/>
    </source>
</evidence>
<feature type="non-terminal residue" evidence="3">
    <location>
        <position position="1"/>
    </location>
</feature>
<comment type="caution">
    <text evidence="3">The sequence shown here is derived from an EMBL/GenBank/DDBJ whole genome shotgun (WGS) entry which is preliminary data.</text>
</comment>
<proteinExistence type="predicted"/>
<accession>A0ABD0MHK7</accession>
<dbReference type="PANTHER" id="PTHR24401:SF29">
    <property type="entry name" value="SI:CH211-243P7.3-RELATED"/>
    <property type="match status" value="1"/>
</dbReference>
<organism evidence="3 4">
    <name type="scientific">Cirrhinus mrigala</name>
    <name type="common">Mrigala</name>
    <dbReference type="NCBI Taxonomy" id="683832"/>
    <lineage>
        <taxon>Eukaryota</taxon>
        <taxon>Metazoa</taxon>
        <taxon>Chordata</taxon>
        <taxon>Craniata</taxon>
        <taxon>Vertebrata</taxon>
        <taxon>Euteleostomi</taxon>
        <taxon>Actinopterygii</taxon>
        <taxon>Neopterygii</taxon>
        <taxon>Teleostei</taxon>
        <taxon>Ostariophysi</taxon>
        <taxon>Cypriniformes</taxon>
        <taxon>Cyprinidae</taxon>
        <taxon>Labeoninae</taxon>
        <taxon>Labeonini</taxon>
        <taxon>Cirrhinus</taxon>
    </lineage>
</organism>
<feature type="region of interest" description="Disordered" evidence="1">
    <location>
        <begin position="622"/>
        <end position="652"/>
    </location>
</feature>
<dbReference type="AlphaFoldDB" id="A0ABD0MHK7"/>
<dbReference type="Pfam" id="PF20499">
    <property type="entry name" value="DUF6729"/>
    <property type="match status" value="1"/>
</dbReference>
<keyword evidence="4" id="KW-1185">Reference proteome</keyword>
<feature type="compositionally biased region" description="Low complexity" evidence="1">
    <location>
        <begin position="682"/>
        <end position="846"/>
    </location>
</feature>
<dbReference type="EMBL" id="JAMKFB020000328">
    <property type="protein sequence ID" value="KAL0149684.1"/>
    <property type="molecule type" value="Genomic_DNA"/>
</dbReference>
<dbReference type="Proteomes" id="UP001529510">
    <property type="component" value="Unassembled WGS sequence"/>
</dbReference>
<feature type="compositionally biased region" description="Polar residues" evidence="1">
    <location>
        <begin position="1072"/>
        <end position="1081"/>
    </location>
</feature>
<gene>
    <name evidence="3" type="ORF">M9458_055011</name>
</gene>
<evidence type="ECO:0000256" key="1">
    <source>
        <dbReference type="SAM" id="MobiDB-lite"/>
    </source>
</evidence>
<evidence type="ECO:0000259" key="2">
    <source>
        <dbReference type="Pfam" id="PF20499"/>
    </source>
</evidence>
<feature type="region of interest" description="Disordered" evidence="1">
    <location>
        <begin position="682"/>
        <end position="856"/>
    </location>
</feature>
<feature type="region of interest" description="Disordered" evidence="1">
    <location>
        <begin position="1051"/>
        <end position="1104"/>
    </location>
</feature>
<dbReference type="PANTHER" id="PTHR24401">
    <property type="entry name" value="SI:CH211-243P7.3-RELATED"/>
    <property type="match status" value="1"/>
</dbReference>
<reference evidence="3 4" key="1">
    <citation type="submission" date="2024-05" db="EMBL/GenBank/DDBJ databases">
        <title>Genome sequencing and assembly of Indian major carp, Cirrhinus mrigala (Hamilton, 1822).</title>
        <authorList>
            <person name="Mohindra V."/>
            <person name="Chowdhury L.M."/>
            <person name="Lal K."/>
            <person name="Jena J.K."/>
        </authorList>
    </citation>
    <scope>NUCLEOTIDE SEQUENCE [LARGE SCALE GENOMIC DNA]</scope>
    <source>
        <strain evidence="3">CM1030</strain>
        <tissue evidence="3">Blood</tissue>
    </source>
</reference>
<name>A0ABD0MHK7_CIRMR</name>
<feature type="domain" description="DUF6729" evidence="2">
    <location>
        <begin position="25"/>
        <end position="243"/>
    </location>
</feature>
<evidence type="ECO:0000313" key="4">
    <source>
        <dbReference type="Proteomes" id="UP001529510"/>
    </source>
</evidence>
<dbReference type="InterPro" id="IPR046616">
    <property type="entry name" value="DUF6729"/>
</dbReference>
<feature type="compositionally biased region" description="Acidic residues" evidence="1">
    <location>
        <begin position="627"/>
        <end position="651"/>
    </location>
</feature>
<sequence length="1215" mass="132979">EECGRVQPAPAEASASFWLPGELGKTIPVQDQRWIANTLFHSGKLRPDLKLWYEPPVPALIYHQTPTPDRFFTHRLMVWMPYHLWKVRVSCPACGKNLTGYGVHKRARKVLDIDRYYLMVTETLRCTVCSLNYLSTSQTVRDQLDLPHQKMFRLILTRKYACDIRVIRLLRDRTLGNSPTRLVRQLKENHGEEWLNRLAHYLGECADFVDRPSLFPVVCQEPPEPIDVPSSRWLLSVYGRDILSRILHIKASITSIFGKILKMDSTKKITKKLAGHGRGTALWVTSIGNEVGQILNSVLSVQEGPGLDRMVAGVMERYRQAAVPPPVLLYVDCGCCVNEGATSKLQTRFGEWPDLHIRLDIWHFMRRLAVGCTTDAHPLYPTFMGSLSVCIFEWDAGDLSLLRQAKRKQLMQEGVPAITDILVDRSISKKELGLYCRRRTRGEEATIRLIERLLQELRGANGRDLMGVPLLDEVRMEHIWRVQKRHVRCIQDMPGVQLYTEVGTTTKAGVTLTRYRCARGSTSLESFHCHLNRFIPGTSANALNFQLYLLEGLNRWNQDRAAASVTSKPASLLTYSGDMAHCVNTSSLKVFGRPFVPTFRPPARYTGELLGVDYLLSQTGQPLVVDPDSEETENMLEDVDEGEDEEDEGFGEDQTHDITVSSLTDDPSFSVSSQFLPFSESLSSTQSAAPSSQPAASCTQPDAPSAQPAASSTVAAASSTQSAASSSQPAASCTQPDAPFAQPAASSTLAAASSTQPTAPSAQPAASFTLAAPSSTQPTAPSAQTAASSTLAAPSSTQPTAPSAQTAASSTLAAPSSTQPTAPSAQTAASSTLAAASSMPGASASPDESVALDSAGVPGMDRVDSLAEYLVELRNQPSLTLTNQQVSNIVALWQNLLDYDKQRVVFAARHQSRLDTGRFRSPKKRQEFTPGVESLKRHALTTTAPLAQWPDCCRLIETIFVKLCAIHKSPKKKGTGTFSRWDLILEDYRKIRQRILTNAAVMQQTTLQLVDVSHTTLVQWHNRRVKKQDSAVLMQGLQLPSRLSVAADPLLPANVRPPTAPPQPGPAHQYHLPSSTVGQAQTKRKRNIPSAPVVSPPAEKPPAQRQLFPAPPPGAQLVMLTPMASQGPTGPVLFAAPQALRLSLSSAPPAPSASPAPAAAPVRKLTRKVQHNTCKKCGQFRTAETGHSQYKGTIYCPSVETVSKEQWLEDIKKTK</sequence>